<protein>
    <submittedName>
        <fullName evidence="6">Helix-turn-helix transcriptional regulator</fullName>
    </submittedName>
</protein>
<keyword evidence="1" id="KW-0805">Transcription regulation</keyword>
<keyword evidence="3" id="KW-0804">Transcription</keyword>
<keyword evidence="4" id="KW-0812">Transmembrane</keyword>
<dbReference type="InterPro" id="IPR018060">
    <property type="entry name" value="HTH_AraC"/>
</dbReference>
<evidence type="ECO:0000256" key="3">
    <source>
        <dbReference type="ARBA" id="ARBA00023163"/>
    </source>
</evidence>
<accession>A0ABR6TN17</accession>
<dbReference type="RefSeq" id="WP_185624628.1">
    <property type="nucleotide sequence ID" value="NZ_JABGBW010000008.1"/>
</dbReference>
<evidence type="ECO:0000256" key="2">
    <source>
        <dbReference type="ARBA" id="ARBA00023125"/>
    </source>
</evidence>
<dbReference type="PROSITE" id="PS01124">
    <property type="entry name" value="HTH_ARAC_FAMILY_2"/>
    <property type="match status" value="1"/>
</dbReference>
<reference evidence="6 7" key="1">
    <citation type="submission" date="2020-05" db="EMBL/GenBank/DDBJ databases">
        <title>Draft genome of xy-202 and genomic insight in genome of the genus Peptostreptococcus.</title>
        <authorList>
            <person name="Zhang Z."/>
        </authorList>
    </citation>
    <scope>NUCLEOTIDE SEQUENCE [LARGE SCALE GENOMIC DNA]</scope>
    <source>
        <strain evidence="6 7">DSM 27025</strain>
    </source>
</reference>
<dbReference type="InterPro" id="IPR009057">
    <property type="entry name" value="Homeodomain-like_sf"/>
</dbReference>
<dbReference type="EMBL" id="JABGBW010000008">
    <property type="protein sequence ID" value="MBC2576608.1"/>
    <property type="molecule type" value="Genomic_DNA"/>
</dbReference>
<dbReference type="InterPro" id="IPR020449">
    <property type="entry name" value="Tscrpt_reg_AraC-type_HTH"/>
</dbReference>
<dbReference type="PROSITE" id="PS00041">
    <property type="entry name" value="HTH_ARAC_FAMILY_1"/>
    <property type="match status" value="1"/>
</dbReference>
<evidence type="ECO:0000313" key="7">
    <source>
        <dbReference type="Proteomes" id="UP000713904"/>
    </source>
</evidence>
<feature type="transmembrane region" description="Helical" evidence="4">
    <location>
        <begin position="53"/>
        <end position="72"/>
    </location>
</feature>
<dbReference type="PANTHER" id="PTHR43280">
    <property type="entry name" value="ARAC-FAMILY TRANSCRIPTIONAL REGULATOR"/>
    <property type="match status" value="1"/>
</dbReference>
<dbReference type="Gene3D" id="1.10.10.60">
    <property type="entry name" value="Homeodomain-like"/>
    <property type="match status" value="2"/>
</dbReference>
<dbReference type="Proteomes" id="UP000713904">
    <property type="component" value="Unassembled WGS sequence"/>
</dbReference>
<dbReference type="PANTHER" id="PTHR43280:SF2">
    <property type="entry name" value="HTH-TYPE TRANSCRIPTIONAL REGULATOR EXSA"/>
    <property type="match status" value="1"/>
</dbReference>
<comment type="caution">
    <text evidence="6">The sequence shown here is derived from an EMBL/GenBank/DDBJ whole genome shotgun (WGS) entry which is preliminary data.</text>
</comment>
<dbReference type="SMART" id="SM00342">
    <property type="entry name" value="HTH_ARAC"/>
    <property type="match status" value="1"/>
</dbReference>
<organism evidence="6 7">
    <name type="scientific">Peptostreptococcus canis</name>
    <dbReference type="NCBI Taxonomy" id="1159213"/>
    <lineage>
        <taxon>Bacteria</taxon>
        <taxon>Bacillati</taxon>
        <taxon>Bacillota</taxon>
        <taxon>Clostridia</taxon>
        <taxon>Peptostreptococcales</taxon>
        <taxon>Peptostreptococcaceae</taxon>
        <taxon>Peptostreptococcus</taxon>
    </lineage>
</organism>
<keyword evidence="4" id="KW-1133">Transmembrane helix</keyword>
<keyword evidence="7" id="KW-1185">Reference proteome</keyword>
<keyword evidence="4" id="KW-0472">Membrane</keyword>
<proteinExistence type="predicted"/>
<name>A0ABR6TN17_9FIRM</name>
<dbReference type="Pfam" id="PF12833">
    <property type="entry name" value="HTH_18"/>
    <property type="match status" value="1"/>
</dbReference>
<keyword evidence="2" id="KW-0238">DNA-binding</keyword>
<sequence length="235" mass="27421">MNEILLKLDKEFDIDININYKTVCEILIKGDIGEAKKEFRTLTKKYFNSNNILIYRIFLNSLVYAIFHYVLYTHDISLYNSCHHCTIAMHKDITKDDFLPISDSIIETYYNEMLEKGIIVVNPFLKNVFEYIDENLDKPIGLDHMSQVIHVNKSYLSQLFKNKTGMTFSTYVNNRKLNRARELLIKTDLSVPEISRECGYKNPNYFSTIFTKKMGISPGSFRKNSSVLPAHTEKD</sequence>
<evidence type="ECO:0000313" key="6">
    <source>
        <dbReference type="EMBL" id="MBC2576608.1"/>
    </source>
</evidence>
<dbReference type="InterPro" id="IPR018062">
    <property type="entry name" value="HTH_AraC-typ_CS"/>
</dbReference>
<dbReference type="SUPFAM" id="SSF46689">
    <property type="entry name" value="Homeodomain-like"/>
    <property type="match status" value="2"/>
</dbReference>
<feature type="domain" description="HTH araC/xylS-type" evidence="5">
    <location>
        <begin position="126"/>
        <end position="224"/>
    </location>
</feature>
<dbReference type="PRINTS" id="PR00032">
    <property type="entry name" value="HTHARAC"/>
</dbReference>
<evidence type="ECO:0000259" key="5">
    <source>
        <dbReference type="PROSITE" id="PS01124"/>
    </source>
</evidence>
<gene>
    <name evidence="6" type="ORF">HLB29_07890</name>
</gene>
<evidence type="ECO:0000256" key="1">
    <source>
        <dbReference type="ARBA" id="ARBA00023015"/>
    </source>
</evidence>
<evidence type="ECO:0000256" key="4">
    <source>
        <dbReference type="SAM" id="Phobius"/>
    </source>
</evidence>